<dbReference type="GO" id="GO:0046872">
    <property type="term" value="F:metal ion binding"/>
    <property type="evidence" value="ECO:0007669"/>
    <property type="project" value="UniProtKB-KW"/>
</dbReference>
<protein>
    <recommendedName>
        <fullName evidence="9">Magnesium transporter MgtE</fullName>
    </recommendedName>
</protein>
<dbReference type="InterPro" id="IPR036739">
    <property type="entry name" value="SLC41_membr_dom_sf"/>
</dbReference>
<keyword evidence="8" id="KW-0129">CBS domain</keyword>
<dbReference type="PANTHER" id="PTHR43773:SF1">
    <property type="entry name" value="MAGNESIUM TRANSPORTER MGTE"/>
    <property type="match status" value="1"/>
</dbReference>
<evidence type="ECO:0000256" key="8">
    <source>
        <dbReference type="PROSITE-ProRule" id="PRU00703"/>
    </source>
</evidence>
<dbReference type="GO" id="GO:0015095">
    <property type="term" value="F:magnesium ion transmembrane transporter activity"/>
    <property type="evidence" value="ECO:0007669"/>
    <property type="project" value="UniProtKB-UniRule"/>
</dbReference>
<reference evidence="11 12" key="1">
    <citation type="submission" date="2016-06" db="EMBL/GenBank/DDBJ databases">
        <title>Complete genome sequence of a deep-branching marine Gamma Proteobacterium Woeseia oceani type strain XK5.</title>
        <authorList>
            <person name="Mu D."/>
            <person name="Du Z."/>
        </authorList>
    </citation>
    <scope>NUCLEOTIDE SEQUENCE [LARGE SCALE GENOMIC DNA]</scope>
    <source>
        <strain evidence="11 12">XK5</strain>
    </source>
</reference>
<evidence type="ECO:0000313" key="11">
    <source>
        <dbReference type="EMBL" id="ANO52209.1"/>
    </source>
</evidence>
<evidence type="ECO:0000256" key="9">
    <source>
        <dbReference type="RuleBase" id="RU362011"/>
    </source>
</evidence>
<dbReference type="KEGG" id="woc:BA177_14320"/>
<keyword evidence="7 9" id="KW-0472">Membrane</keyword>
<dbReference type="Pfam" id="PF00571">
    <property type="entry name" value="CBS"/>
    <property type="match status" value="2"/>
</dbReference>
<dbReference type="SUPFAM" id="SSF54631">
    <property type="entry name" value="CBS-domain pair"/>
    <property type="match status" value="1"/>
</dbReference>
<proteinExistence type="inferred from homology"/>
<comment type="subunit">
    <text evidence="9">Homodimer.</text>
</comment>
<evidence type="ECO:0000256" key="1">
    <source>
        <dbReference type="ARBA" id="ARBA00004141"/>
    </source>
</evidence>
<feature type="domain" description="CBS" evidence="10">
    <location>
        <begin position="207"/>
        <end position="265"/>
    </location>
</feature>
<gene>
    <name evidence="11" type="ORF">BA177_14320</name>
</gene>
<dbReference type="OrthoDB" id="9790355at2"/>
<dbReference type="InterPro" id="IPR006668">
    <property type="entry name" value="Mg_transptr_MgtE_intracell_dom"/>
</dbReference>
<dbReference type="NCBIfam" id="TIGR00400">
    <property type="entry name" value="mgtE"/>
    <property type="match status" value="1"/>
</dbReference>
<dbReference type="PROSITE" id="PS51371">
    <property type="entry name" value="CBS"/>
    <property type="match status" value="2"/>
</dbReference>
<feature type="domain" description="CBS" evidence="10">
    <location>
        <begin position="143"/>
        <end position="206"/>
    </location>
</feature>
<dbReference type="PANTHER" id="PTHR43773">
    <property type="entry name" value="MAGNESIUM TRANSPORTER MGTE"/>
    <property type="match status" value="1"/>
</dbReference>
<organism evidence="11 12">
    <name type="scientific">Woeseia oceani</name>
    <dbReference type="NCBI Taxonomy" id="1548547"/>
    <lineage>
        <taxon>Bacteria</taxon>
        <taxon>Pseudomonadati</taxon>
        <taxon>Pseudomonadota</taxon>
        <taxon>Gammaproteobacteria</taxon>
        <taxon>Woeseiales</taxon>
        <taxon>Woeseiaceae</taxon>
        <taxon>Woeseia</taxon>
    </lineage>
</organism>
<evidence type="ECO:0000259" key="10">
    <source>
        <dbReference type="PROSITE" id="PS51371"/>
    </source>
</evidence>
<evidence type="ECO:0000256" key="2">
    <source>
        <dbReference type="ARBA" id="ARBA00009749"/>
    </source>
</evidence>
<evidence type="ECO:0000313" key="12">
    <source>
        <dbReference type="Proteomes" id="UP000092695"/>
    </source>
</evidence>
<dbReference type="SUPFAM" id="SSF158791">
    <property type="entry name" value="MgtE N-terminal domain-like"/>
    <property type="match status" value="1"/>
</dbReference>
<name>A0A193LIJ1_9GAMM</name>
<dbReference type="Pfam" id="PF01769">
    <property type="entry name" value="MgtE"/>
    <property type="match status" value="1"/>
</dbReference>
<sequence length="452" mass="49314">MPPMDSNDAKQTTLSMLRERLDAGRMRSARRLVGNLHPAELARLLESLPLRERGVIWEMIGPDIEGDVLVELADEVRNGLIEGMATDELIAAVEGMEIDDLADLLAELPDALNREVLKSLDHQDHERLTQILAYDEDSAGGLMNVDIVTVRPDVTLDVVQRYLRARGEIPDGTDSIFVVDRDNKYKGALFLSRILTADQEKLVGEVMSTNVVPIPASARSKEVVWEFEHRDLLSAPVADEHNRVVGRITVDDVVDVIREEAEHSLMGAAGLDEEDDMFAPVAKSARRRALWLGINLATAFLAASVVDLFQTTIDKIVLLAVLMPVVPSMGGIAGTQSLTIMTRAIALGQIDKTNARRIFRKEVLVGVLNGFGWAAVVALFTLLWFKDWRIGAVIAGAMCINLVIAAAAGFAIPMTMKRMNIDPALAGGVVLTTITDVVGYMAFLGLGAMFLI</sequence>
<keyword evidence="9" id="KW-1003">Cell membrane</keyword>
<comment type="subcellular location">
    <subcellularLocation>
        <location evidence="9">Cell membrane</location>
        <topology evidence="9">Multi-pass membrane protein</topology>
    </subcellularLocation>
    <subcellularLocation>
        <location evidence="1">Membrane</location>
        <topology evidence="1">Multi-pass membrane protein</topology>
    </subcellularLocation>
</comment>
<keyword evidence="9" id="KW-0479">Metal-binding</keyword>
<keyword evidence="4 9" id="KW-0812">Transmembrane</keyword>
<evidence type="ECO:0000256" key="6">
    <source>
        <dbReference type="ARBA" id="ARBA00022989"/>
    </source>
</evidence>
<evidence type="ECO:0000256" key="3">
    <source>
        <dbReference type="ARBA" id="ARBA00022448"/>
    </source>
</evidence>
<keyword evidence="5 9" id="KW-0460">Magnesium</keyword>
<dbReference type="CDD" id="cd04606">
    <property type="entry name" value="CBS_pair_Mg_transporter"/>
    <property type="match status" value="1"/>
</dbReference>
<dbReference type="SMART" id="SM00924">
    <property type="entry name" value="MgtE_N"/>
    <property type="match status" value="1"/>
</dbReference>
<dbReference type="InterPro" id="IPR038076">
    <property type="entry name" value="MgtE_N_sf"/>
</dbReference>
<evidence type="ECO:0000256" key="7">
    <source>
        <dbReference type="ARBA" id="ARBA00023136"/>
    </source>
</evidence>
<dbReference type="Proteomes" id="UP000092695">
    <property type="component" value="Chromosome"/>
</dbReference>
<dbReference type="STRING" id="1548547.BA177_14320"/>
<dbReference type="GO" id="GO:0005886">
    <property type="term" value="C:plasma membrane"/>
    <property type="evidence" value="ECO:0007669"/>
    <property type="project" value="UniProtKB-SubCell"/>
</dbReference>
<dbReference type="SUPFAM" id="SSF161093">
    <property type="entry name" value="MgtE membrane domain-like"/>
    <property type="match status" value="1"/>
</dbReference>
<comment type="similarity">
    <text evidence="2 9">Belongs to the SLC41A transporter family.</text>
</comment>
<dbReference type="EMBL" id="CP016268">
    <property type="protein sequence ID" value="ANO52209.1"/>
    <property type="molecule type" value="Genomic_DNA"/>
</dbReference>
<keyword evidence="6 9" id="KW-1133">Transmembrane helix</keyword>
<feature type="transmembrane region" description="Helical" evidence="9">
    <location>
        <begin position="424"/>
        <end position="451"/>
    </location>
</feature>
<keyword evidence="3 9" id="KW-0813">Transport</keyword>
<feature type="transmembrane region" description="Helical" evidence="9">
    <location>
        <begin position="363"/>
        <end position="384"/>
    </location>
</feature>
<dbReference type="InterPro" id="IPR006669">
    <property type="entry name" value="MgtE_transporter"/>
</dbReference>
<feature type="transmembrane region" description="Helical" evidence="9">
    <location>
        <begin position="390"/>
        <end position="412"/>
    </location>
</feature>
<dbReference type="InterPro" id="IPR000644">
    <property type="entry name" value="CBS_dom"/>
</dbReference>
<evidence type="ECO:0000256" key="5">
    <source>
        <dbReference type="ARBA" id="ARBA00022842"/>
    </source>
</evidence>
<dbReference type="Gene3D" id="1.10.357.20">
    <property type="entry name" value="SLC41 divalent cation transporters, integral membrane domain"/>
    <property type="match status" value="1"/>
</dbReference>
<dbReference type="Gene3D" id="3.10.580.10">
    <property type="entry name" value="CBS-domain"/>
    <property type="match status" value="1"/>
</dbReference>
<keyword evidence="12" id="KW-1185">Reference proteome</keyword>
<feature type="transmembrane region" description="Helical" evidence="9">
    <location>
        <begin position="316"/>
        <end position="342"/>
    </location>
</feature>
<feature type="transmembrane region" description="Helical" evidence="9">
    <location>
        <begin position="289"/>
        <end position="310"/>
    </location>
</feature>
<dbReference type="Pfam" id="PF03448">
    <property type="entry name" value="MgtE_N"/>
    <property type="match status" value="1"/>
</dbReference>
<comment type="function">
    <text evidence="9">Acts as a magnesium transporter.</text>
</comment>
<accession>A0A193LIJ1</accession>
<dbReference type="Gene3D" id="1.25.60.10">
    <property type="entry name" value="MgtE N-terminal domain-like"/>
    <property type="match status" value="1"/>
</dbReference>
<dbReference type="InterPro" id="IPR006667">
    <property type="entry name" value="SLC41_membr_dom"/>
</dbReference>
<dbReference type="InterPro" id="IPR046342">
    <property type="entry name" value="CBS_dom_sf"/>
</dbReference>
<dbReference type="AlphaFoldDB" id="A0A193LIJ1"/>
<evidence type="ECO:0000256" key="4">
    <source>
        <dbReference type="ARBA" id="ARBA00022692"/>
    </source>
</evidence>